<protein>
    <recommendedName>
        <fullName evidence="3">Protein kinase domain-containing protein</fullName>
    </recommendedName>
</protein>
<accession>A0A165N5Q5</accession>
<name>A0A165N5Q5_EXIGL</name>
<evidence type="ECO:0000313" key="1">
    <source>
        <dbReference type="EMBL" id="KZW00252.1"/>
    </source>
</evidence>
<dbReference type="EMBL" id="KV425902">
    <property type="protein sequence ID" value="KZW00252.1"/>
    <property type="molecule type" value="Genomic_DNA"/>
</dbReference>
<dbReference type="OrthoDB" id="2523749at2759"/>
<dbReference type="AlphaFoldDB" id="A0A165N5Q5"/>
<dbReference type="STRING" id="1314781.A0A165N5Q5"/>
<dbReference type="Proteomes" id="UP000077266">
    <property type="component" value="Unassembled WGS sequence"/>
</dbReference>
<organism evidence="1 2">
    <name type="scientific">Exidia glandulosa HHB12029</name>
    <dbReference type="NCBI Taxonomy" id="1314781"/>
    <lineage>
        <taxon>Eukaryota</taxon>
        <taxon>Fungi</taxon>
        <taxon>Dikarya</taxon>
        <taxon>Basidiomycota</taxon>
        <taxon>Agaricomycotina</taxon>
        <taxon>Agaricomycetes</taxon>
        <taxon>Auriculariales</taxon>
        <taxon>Exidiaceae</taxon>
        <taxon>Exidia</taxon>
    </lineage>
</organism>
<dbReference type="InParanoid" id="A0A165N5Q5"/>
<sequence length="356" mass="39691">MPLTLHSFLIMFIRKEGDEEDWDTVMLQRPRTHRTPFPLSFCIVEDWEPFTNHYSDRPLLKGMAYTGPFRDVEVVIKVAYAPVPGALRRLKHQANAYDKVASLHGFFVPECLGLFTSASTSSEQYAIGAALPTVYYGNTLMCEVETGARPADECWQDMDASTSTRRIIKSASALHRRGLRLGDIGPECIVLDDRLDGSDTDAFIIGLADAAPHKCRQTCTLVHGGLAPQRREFGCDELYYLCVSLQMWLPKYILCFAEVFETKLVYPFPWLLAAHAPSDAPRADAIKDALAAIIDYAERYTDDEGDELKGVLAEKRGQIIADFVAGKVPHGEEPYYGGIRSPLHPAPASSEHIVQH</sequence>
<gene>
    <name evidence="1" type="ORF">EXIGLDRAFT_830903</name>
</gene>
<evidence type="ECO:0008006" key="3">
    <source>
        <dbReference type="Google" id="ProtNLM"/>
    </source>
</evidence>
<proteinExistence type="predicted"/>
<reference evidence="1 2" key="1">
    <citation type="journal article" date="2016" name="Mol. Biol. Evol.">
        <title>Comparative Genomics of Early-Diverging Mushroom-Forming Fungi Provides Insights into the Origins of Lignocellulose Decay Capabilities.</title>
        <authorList>
            <person name="Nagy L.G."/>
            <person name="Riley R."/>
            <person name="Tritt A."/>
            <person name="Adam C."/>
            <person name="Daum C."/>
            <person name="Floudas D."/>
            <person name="Sun H."/>
            <person name="Yadav J.S."/>
            <person name="Pangilinan J."/>
            <person name="Larsson K.H."/>
            <person name="Matsuura K."/>
            <person name="Barry K."/>
            <person name="Labutti K."/>
            <person name="Kuo R."/>
            <person name="Ohm R.A."/>
            <person name="Bhattacharya S.S."/>
            <person name="Shirouzu T."/>
            <person name="Yoshinaga Y."/>
            <person name="Martin F.M."/>
            <person name="Grigoriev I.V."/>
            <person name="Hibbett D.S."/>
        </authorList>
    </citation>
    <scope>NUCLEOTIDE SEQUENCE [LARGE SCALE GENOMIC DNA]</scope>
    <source>
        <strain evidence="1 2">HHB12029</strain>
    </source>
</reference>
<evidence type="ECO:0000313" key="2">
    <source>
        <dbReference type="Proteomes" id="UP000077266"/>
    </source>
</evidence>
<keyword evidence="2" id="KW-1185">Reference proteome</keyword>